<dbReference type="EMBL" id="CACRXK020003587">
    <property type="protein sequence ID" value="CAB3999433.1"/>
    <property type="molecule type" value="Genomic_DNA"/>
</dbReference>
<name>A0A6S7H8R9_PARCT</name>
<organism evidence="1 2">
    <name type="scientific">Paramuricea clavata</name>
    <name type="common">Red gorgonian</name>
    <name type="synonym">Violescent sea-whip</name>
    <dbReference type="NCBI Taxonomy" id="317549"/>
    <lineage>
        <taxon>Eukaryota</taxon>
        <taxon>Metazoa</taxon>
        <taxon>Cnidaria</taxon>
        <taxon>Anthozoa</taxon>
        <taxon>Octocorallia</taxon>
        <taxon>Malacalcyonacea</taxon>
        <taxon>Plexauridae</taxon>
        <taxon>Paramuricea</taxon>
    </lineage>
</organism>
<accession>A0A6S7H8R9</accession>
<dbReference type="Proteomes" id="UP001152795">
    <property type="component" value="Unassembled WGS sequence"/>
</dbReference>
<reference evidence="1" key="1">
    <citation type="submission" date="2020-04" db="EMBL/GenBank/DDBJ databases">
        <authorList>
            <person name="Alioto T."/>
            <person name="Alioto T."/>
            <person name="Gomez Garrido J."/>
        </authorList>
    </citation>
    <scope>NUCLEOTIDE SEQUENCE</scope>
    <source>
        <strain evidence="1">A484AB</strain>
    </source>
</reference>
<dbReference type="AlphaFoldDB" id="A0A6S7H8R9"/>
<protein>
    <submittedName>
        <fullName evidence="1">Uncharacterized protein</fullName>
    </submittedName>
</protein>
<feature type="non-terminal residue" evidence="1">
    <location>
        <position position="1"/>
    </location>
</feature>
<gene>
    <name evidence="1" type="ORF">PACLA_8A003213</name>
</gene>
<keyword evidence="2" id="KW-1185">Reference proteome</keyword>
<evidence type="ECO:0000313" key="1">
    <source>
        <dbReference type="EMBL" id="CAB3999433.1"/>
    </source>
</evidence>
<evidence type="ECO:0000313" key="2">
    <source>
        <dbReference type="Proteomes" id="UP001152795"/>
    </source>
</evidence>
<proteinExistence type="predicted"/>
<sequence>MKSIFILALTFAFMVFYAHGRYPPPGIESIAIELSGVANPTIDLSAMRKKKSILLQHIRMFCFFAHSHCDKLIVFTVNEHENLHILFSKTTVYVRLCNHLGGAMFANVRSRHCLNKNASLINALPTELHVDELTCLMIAMLGFVIQRSNQLSYRGQLLSCNQRPIGKRNDRLIFGLMNLVVAATLGTTNTMISCLTANARLLGVLVLLIHLICFKVCDASAFATQIDVVMFQPRRSLLVVQIATEENNY</sequence>
<comment type="caution">
    <text evidence="1">The sequence shown here is derived from an EMBL/GenBank/DDBJ whole genome shotgun (WGS) entry which is preliminary data.</text>
</comment>